<evidence type="ECO:0000256" key="2">
    <source>
        <dbReference type="ARBA" id="ARBA00022980"/>
    </source>
</evidence>
<proteinExistence type="inferred from homology"/>
<comment type="similarity">
    <text evidence="1 5">Belongs to the universal ribosomal protein uL4 family.</text>
</comment>
<dbReference type="GO" id="GO:0005840">
    <property type="term" value="C:ribosome"/>
    <property type="evidence" value="ECO:0007669"/>
    <property type="project" value="UniProtKB-KW"/>
</dbReference>
<reference evidence="6 7" key="1">
    <citation type="submission" date="2024-01" db="EMBL/GenBank/DDBJ databases">
        <title>Multi-omics insights into the function and evolution of sodium benzoate biodegradation pathways in Benzoatithermus flavus gen. nov., sp. nov. from hot spring.</title>
        <authorList>
            <person name="Hu C.-J."/>
            <person name="Li W.-J."/>
        </authorList>
    </citation>
    <scope>NUCLEOTIDE SEQUENCE [LARGE SCALE GENOMIC DNA]</scope>
    <source>
        <strain evidence="6 7">SYSU G07066</strain>
    </source>
</reference>
<dbReference type="InterPro" id="IPR013005">
    <property type="entry name" value="Ribosomal_uL4-like"/>
</dbReference>
<sequence length="206" mass="22524">MQVQVKNLAAEEVGSVELPDTIFGVEVRTDILHRVVVWQLAKRRAGTHKVKSRGEIARTGAKMYKQKGTGRARHGSRRVNIFRGGGVAFGPKPRDHAIDLPKKIRALGLKCALSSKAKEGKLVVLDEAKLPEPKTKALVGAFDRLGLGSALVVTGAEVERNFALASRNLPLVDVLPAQGLNVYDILRRDTLVLTQDAVRRIEERLA</sequence>
<dbReference type="Proteomes" id="UP001375743">
    <property type="component" value="Unassembled WGS sequence"/>
</dbReference>
<accession>A0ABU8XXQ7</accession>
<keyword evidence="5" id="KW-0694">RNA-binding</keyword>
<dbReference type="PANTHER" id="PTHR10746">
    <property type="entry name" value="50S RIBOSOMAL PROTEIN L4"/>
    <property type="match status" value="1"/>
</dbReference>
<comment type="subunit">
    <text evidence="5">Part of the 50S ribosomal subunit.</text>
</comment>
<evidence type="ECO:0000256" key="4">
    <source>
        <dbReference type="ARBA" id="ARBA00035244"/>
    </source>
</evidence>
<evidence type="ECO:0000313" key="7">
    <source>
        <dbReference type="Proteomes" id="UP001375743"/>
    </source>
</evidence>
<dbReference type="InterPro" id="IPR002136">
    <property type="entry name" value="Ribosomal_uL4"/>
</dbReference>
<evidence type="ECO:0000313" key="6">
    <source>
        <dbReference type="EMBL" id="MEK0085744.1"/>
    </source>
</evidence>
<keyword evidence="3 5" id="KW-0687">Ribonucleoprotein</keyword>
<gene>
    <name evidence="5 6" type="primary">rplD</name>
    <name evidence="6" type="ORF">U1T56_21535</name>
</gene>
<dbReference type="NCBIfam" id="TIGR03953">
    <property type="entry name" value="rplD_bact"/>
    <property type="match status" value="1"/>
</dbReference>
<evidence type="ECO:0000256" key="3">
    <source>
        <dbReference type="ARBA" id="ARBA00023274"/>
    </source>
</evidence>
<organism evidence="6 7">
    <name type="scientific">Benzoatithermus flavus</name>
    <dbReference type="NCBI Taxonomy" id="3108223"/>
    <lineage>
        <taxon>Bacteria</taxon>
        <taxon>Pseudomonadati</taxon>
        <taxon>Pseudomonadota</taxon>
        <taxon>Alphaproteobacteria</taxon>
        <taxon>Geminicoccales</taxon>
        <taxon>Geminicoccaceae</taxon>
        <taxon>Benzoatithermus</taxon>
    </lineage>
</organism>
<keyword evidence="2 5" id="KW-0689">Ribosomal protein</keyword>
<dbReference type="PANTHER" id="PTHR10746:SF6">
    <property type="entry name" value="LARGE RIBOSOMAL SUBUNIT PROTEIN UL4M"/>
    <property type="match status" value="1"/>
</dbReference>
<evidence type="ECO:0000256" key="5">
    <source>
        <dbReference type="HAMAP-Rule" id="MF_01328"/>
    </source>
</evidence>
<dbReference type="HAMAP" id="MF_01328_B">
    <property type="entry name" value="Ribosomal_uL4_B"/>
    <property type="match status" value="1"/>
</dbReference>
<protein>
    <recommendedName>
        <fullName evidence="4 5">Large ribosomal subunit protein uL4</fullName>
    </recommendedName>
</protein>
<dbReference type="RefSeq" id="WP_418161594.1">
    <property type="nucleotide sequence ID" value="NZ_JBBLZC010000033.1"/>
</dbReference>
<comment type="function">
    <text evidence="5">Forms part of the polypeptide exit tunnel.</text>
</comment>
<comment type="function">
    <text evidence="5">One of the primary rRNA binding proteins, this protein initially binds near the 5'-end of the 23S rRNA. It is important during the early stages of 50S assembly. It makes multiple contacts with different domains of the 23S rRNA in the assembled 50S subunit and ribosome.</text>
</comment>
<name>A0ABU8XXQ7_9PROT</name>
<keyword evidence="7" id="KW-1185">Reference proteome</keyword>
<dbReference type="Pfam" id="PF00573">
    <property type="entry name" value="Ribosomal_L4"/>
    <property type="match status" value="1"/>
</dbReference>
<keyword evidence="5" id="KW-0699">rRNA-binding</keyword>
<comment type="caution">
    <text evidence="6">The sequence shown here is derived from an EMBL/GenBank/DDBJ whole genome shotgun (WGS) entry which is preliminary data.</text>
</comment>
<dbReference type="EMBL" id="JBBLZC010000033">
    <property type="protein sequence ID" value="MEK0085744.1"/>
    <property type="molecule type" value="Genomic_DNA"/>
</dbReference>
<dbReference type="Gene3D" id="3.40.1370.10">
    <property type="match status" value="1"/>
</dbReference>
<dbReference type="SUPFAM" id="SSF52166">
    <property type="entry name" value="Ribosomal protein L4"/>
    <property type="match status" value="1"/>
</dbReference>
<evidence type="ECO:0000256" key="1">
    <source>
        <dbReference type="ARBA" id="ARBA00010528"/>
    </source>
</evidence>
<dbReference type="InterPro" id="IPR023574">
    <property type="entry name" value="Ribosomal_uL4_dom_sf"/>
</dbReference>